<dbReference type="GO" id="GO:0004540">
    <property type="term" value="F:RNA nuclease activity"/>
    <property type="evidence" value="ECO:0007669"/>
    <property type="project" value="InterPro"/>
</dbReference>
<proteinExistence type="predicted"/>
<accession>A0A4Y3KEZ6</accession>
<reference evidence="3 4" key="1">
    <citation type="submission" date="2019-06" db="EMBL/GenBank/DDBJ databases">
        <title>Whole genome shotgun sequence of Cellulomonas gelida NBRC 3748.</title>
        <authorList>
            <person name="Hosoyama A."/>
            <person name="Uohara A."/>
            <person name="Ohji S."/>
            <person name="Ichikawa N."/>
        </authorList>
    </citation>
    <scope>NUCLEOTIDE SEQUENCE [LARGE SCALE GENOMIC DNA]</scope>
    <source>
        <strain evidence="3 4">NBRC 3748</strain>
    </source>
</reference>
<comment type="caution">
    <text evidence="3">The sequence shown here is derived from an EMBL/GenBank/DDBJ whole genome shotgun (WGS) entry which is preliminary data.</text>
</comment>
<dbReference type="Pfam" id="PF01936">
    <property type="entry name" value="NYN"/>
    <property type="match status" value="1"/>
</dbReference>
<dbReference type="InterPro" id="IPR025605">
    <property type="entry name" value="OST-HTH/LOTUS_dom"/>
</dbReference>
<dbReference type="CDD" id="cd11297">
    <property type="entry name" value="PIN_LabA-like_N_1"/>
    <property type="match status" value="1"/>
</dbReference>
<dbReference type="InterPro" id="IPR041966">
    <property type="entry name" value="LOTUS-like"/>
</dbReference>
<name>A0A4Y3KEZ6_9CELL</name>
<dbReference type="Pfam" id="PF12872">
    <property type="entry name" value="OST-HTH"/>
    <property type="match status" value="1"/>
</dbReference>
<feature type="domain" description="HTH OST-type" evidence="2">
    <location>
        <begin position="240"/>
        <end position="315"/>
    </location>
</feature>
<evidence type="ECO:0000256" key="1">
    <source>
        <dbReference type="SAM" id="MobiDB-lite"/>
    </source>
</evidence>
<dbReference type="RefSeq" id="WP_141368495.1">
    <property type="nucleotide sequence ID" value="NZ_BJLQ01000002.1"/>
</dbReference>
<dbReference type="PANTHER" id="PTHR35811">
    <property type="entry name" value="SLR1870 PROTEIN"/>
    <property type="match status" value="1"/>
</dbReference>
<dbReference type="EMBL" id="BJLQ01000002">
    <property type="protein sequence ID" value="GEA83011.1"/>
    <property type="molecule type" value="Genomic_DNA"/>
</dbReference>
<dbReference type="PANTHER" id="PTHR35811:SF1">
    <property type="entry name" value="HTH OST-TYPE DOMAIN-CONTAINING PROTEIN"/>
    <property type="match status" value="1"/>
</dbReference>
<dbReference type="AlphaFoldDB" id="A0A4Y3KEZ6"/>
<feature type="region of interest" description="Disordered" evidence="1">
    <location>
        <begin position="187"/>
        <end position="236"/>
    </location>
</feature>
<evidence type="ECO:0000259" key="2">
    <source>
        <dbReference type="PROSITE" id="PS51644"/>
    </source>
</evidence>
<dbReference type="CDD" id="cd10146">
    <property type="entry name" value="LabA_like_C"/>
    <property type="match status" value="1"/>
</dbReference>
<dbReference type="Gene3D" id="3.40.50.1010">
    <property type="entry name" value="5'-nuclease"/>
    <property type="match status" value="1"/>
</dbReference>
<dbReference type="PROSITE" id="PS51644">
    <property type="entry name" value="HTH_OST"/>
    <property type="match status" value="1"/>
</dbReference>
<keyword evidence="4" id="KW-1185">Reference proteome</keyword>
<dbReference type="OrthoDB" id="2379772at2"/>
<protein>
    <recommendedName>
        <fullName evidence="2">HTH OST-type domain-containing protein</fullName>
    </recommendedName>
</protein>
<dbReference type="Proteomes" id="UP000320461">
    <property type="component" value="Unassembled WGS sequence"/>
</dbReference>
<dbReference type="Gene3D" id="3.30.420.610">
    <property type="entry name" value="LOTUS domain-like"/>
    <property type="match status" value="1"/>
</dbReference>
<sequence length="318" mass="34936">MSTDESAARVAVYIDFDNIVISRYDQVHRRGAFQSDDARKYRLDADGDVPTKLRTARVDVDAIIDYASSFGRVVVSRAYADWSQPVNAGYHQQLIDRAVDLTQLFPVGPRMKNGADIRLAVDVIEDLFRLVDVTHVVIVAGDSDYIALAQRAKRLGRTVIGVGVAGSTSRSLMSACDEFADYDALLDTSTTPEDDDADDAPPVAPATTDDAPERAGSTAGQVTANDAPAPAGDRAAQRRATQLLMRAMRLIHAKKDDEPWLSYGEVKNQMMRLDPAFVERPLGYSSFSDFVASRASIVEISKESAKHQPRVRLRPSYR</sequence>
<evidence type="ECO:0000313" key="4">
    <source>
        <dbReference type="Proteomes" id="UP000320461"/>
    </source>
</evidence>
<organism evidence="3 4">
    <name type="scientific">Cellulomonas gelida</name>
    <dbReference type="NCBI Taxonomy" id="1712"/>
    <lineage>
        <taxon>Bacteria</taxon>
        <taxon>Bacillati</taxon>
        <taxon>Actinomycetota</taxon>
        <taxon>Actinomycetes</taxon>
        <taxon>Micrococcales</taxon>
        <taxon>Cellulomonadaceae</taxon>
        <taxon>Cellulomonas</taxon>
    </lineage>
</organism>
<gene>
    <name evidence="3" type="ORF">CGE01nite_02620</name>
</gene>
<evidence type="ECO:0000313" key="3">
    <source>
        <dbReference type="EMBL" id="GEA83011.1"/>
    </source>
</evidence>
<dbReference type="InterPro" id="IPR021139">
    <property type="entry name" value="NYN"/>
</dbReference>